<dbReference type="InterPro" id="IPR012336">
    <property type="entry name" value="Thioredoxin-like_fold"/>
</dbReference>
<feature type="compositionally biased region" description="Polar residues" evidence="1">
    <location>
        <begin position="1"/>
        <end position="19"/>
    </location>
</feature>
<protein>
    <submittedName>
        <fullName evidence="4">DsbA family protein</fullName>
    </submittedName>
</protein>
<evidence type="ECO:0000259" key="3">
    <source>
        <dbReference type="Pfam" id="PF13462"/>
    </source>
</evidence>
<evidence type="ECO:0000256" key="1">
    <source>
        <dbReference type="SAM" id="MobiDB-lite"/>
    </source>
</evidence>
<dbReference type="InterPro" id="IPR036249">
    <property type="entry name" value="Thioredoxin-like_sf"/>
</dbReference>
<evidence type="ECO:0000256" key="2">
    <source>
        <dbReference type="SAM" id="Phobius"/>
    </source>
</evidence>
<feature type="transmembrane region" description="Helical" evidence="2">
    <location>
        <begin position="39"/>
        <end position="59"/>
    </location>
</feature>
<sequence>MTPSSSHKPTKSQRSSQAREQARLLREAQERQEKRRGLLIRWGVVAAVVAILVVVALIVTNTIRGQVPDAGPAPAGGNEYGGIVLTSSSEVESFEAGTVDLATLPSEPRPAGELPPGVAESTEGEPVQVVSYVDVNCVFCAEFESTHADQIKAWLDAGEITMEHRNVAYLDRNSSTDYSSRGASALACVAEESPEAYFDFSAGVFANYENGELDDDGLAGLASSVGAADIATCLSEGTFRPWVNFTTEAAELDGISGTPTIYVDGEAVPEAIDNFAAFTQEKIDAKG</sequence>
<feature type="domain" description="Thioredoxin-like fold" evidence="3">
    <location>
        <begin position="126"/>
        <end position="272"/>
    </location>
</feature>
<keyword evidence="5" id="KW-1185">Reference proteome</keyword>
<proteinExistence type="predicted"/>
<dbReference type="Gene3D" id="3.40.30.10">
    <property type="entry name" value="Glutaredoxin"/>
    <property type="match status" value="1"/>
</dbReference>
<organism evidence="4 5">
    <name type="scientific">Arthrobacter flavus</name>
    <dbReference type="NCBI Taxonomy" id="95172"/>
    <lineage>
        <taxon>Bacteria</taxon>
        <taxon>Bacillati</taxon>
        <taxon>Actinomycetota</taxon>
        <taxon>Actinomycetes</taxon>
        <taxon>Micrococcales</taxon>
        <taxon>Micrococcaceae</taxon>
        <taxon>Arthrobacter</taxon>
    </lineage>
</organism>
<dbReference type="RefSeq" id="WP_343878184.1">
    <property type="nucleotide sequence ID" value="NZ_BAAAIJ010000011.1"/>
</dbReference>
<name>A0ABW4Q6W4_9MICC</name>
<dbReference type="EMBL" id="JBHUGA010000012">
    <property type="protein sequence ID" value="MFD1846437.1"/>
    <property type="molecule type" value="Genomic_DNA"/>
</dbReference>
<gene>
    <name evidence="4" type="ORF">ACFSFX_07480</name>
</gene>
<dbReference type="Proteomes" id="UP001597307">
    <property type="component" value="Unassembled WGS sequence"/>
</dbReference>
<keyword evidence="2" id="KW-0472">Membrane</keyword>
<feature type="region of interest" description="Disordered" evidence="1">
    <location>
        <begin position="1"/>
        <end position="28"/>
    </location>
</feature>
<dbReference type="SUPFAM" id="SSF52833">
    <property type="entry name" value="Thioredoxin-like"/>
    <property type="match status" value="1"/>
</dbReference>
<keyword evidence="2" id="KW-0812">Transmembrane</keyword>
<accession>A0ABW4Q6W4</accession>
<dbReference type="Pfam" id="PF13462">
    <property type="entry name" value="Thioredoxin_4"/>
    <property type="match status" value="1"/>
</dbReference>
<reference evidence="5" key="1">
    <citation type="journal article" date="2019" name="Int. J. Syst. Evol. Microbiol.">
        <title>The Global Catalogue of Microorganisms (GCM) 10K type strain sequencing project: providing services to taxonomists for standard genome sequencing and annotation.</title>
        <authorList>
            <consortium name="The Broad Institute Genomics Platform"/>
            <consortium name="The Broad Institute Genome Sequencing Center for Infectious Disease"/>
            <person name="Wu L."/>
            <person name="Ma J."/>
        </authorList>
    </citation>
    <scope>NUCLEOTIDE SEQUENCE [LARGE SCALE GENOMIC DNA]</scope>
    <source>
        <strain evidence="5">JCM 11496</strain>
    </source>
</reference>
<evidence type="ECO:0000313" key="4">
    <source>
        <dbReference type="EMBL" id="MFD1846437.1"/>
    </source>
</evidence>
<evidence type="ECO:0000313" key="5">
    <source>
        <dbReference type="Proteomes" id="UP001597307"/>
    </source>
</evidence>
<comment type="caution">
    <text evidence="4">The sequence shown here is derived from an EMBL/GenBank/DDBJ whole genome shotgun (WGS) entry which is preliminary data.</text>
</comment>
<keyword evidence="2" id="KW-1133">Transmembrane helix</keyword>